<reference evidence="4" key="2">
    <citation type="journal article" date="2021" name="PeerJ">
        <title>Extensive microbial diversity within the chicken gut microbiome revealed by metagenomics and culture.</title>
        <authorList>
            <person name="Gilroy R."/>
            <person name="Ravi A."/>
            <person name="Getino M."/>
            <person name="Pursley I."/>
            <person name="Horton D.L."/>
            <person name="Alikhan N.F."/>
            <person name="Baker D."/>
            <person name="Gharbi K."/>
            <person name="Hall N."/>
            <person name="Watson M."/>
            <person name="Adriaenssens E.M."/>
            <person name="Foster-Nyarko E."/>
            <person name="Jarju S."/>
            <person name="Secka A."/>
            <person name="Antonio M."/>
            <person name="Oren A."/>
            <person name="Chaudhuri R.R."/>
            <person name="La Ragione R."/>
            <person name="Hildebrand F."/>
            <person name="Pallen M.J."/>
        </authorList>
    </citation>
    <scope>NUCLEOTIDE SEQUENCE</scope>
    <source>
        <strain evidence="4">11159</strain>
    </source>
</reference>
<evidence type="ECO:0000259" key="3">
    <source>
        <dbReference type="Pfam" id="PF00754"/>
    </source>
</evidence>
<evidence type="ECO:0000256" key="1">
    <source>
        <dbReference type="ARBA" id="ARBA00004196"/>
    </source>
</evidence>
<gene>
    <name evidence="4" type="ORF">IAC58_00670</name>
</gene>
<reference evidence="4" key="1">
    <citation type="submission" date="2020-10" db="EMBL/GenBank/DDBJ databases">
        <authorList>
            <person name="Gilroy R."/>
        </authorList>
    </citation>
    <scope>NUCLEOTIDE SEQUENCE</scope>
    <source>
        <strain evidence="4">11159</strain>
    </source>
</reference>
<accession>A0A9D9DHI0</accession>
<name>A0A9D9DHI0_9BACL</name>
<dbReference type="SUPFAM" id="SSF49785">
    <property type="entry name" value="Galactose-binding domain-like"/>
    <property type="match status" value="2"/>
</dbReference>
<proteinExistence type="predicted"/>
<feature type="chain" id="PRO_5038562992" evidence="2">
    <location>
        <begin position="22"/>
        <end position="667"/>
    </location>
</feature>
<dbReference type="Gene3D" id="2.60.120.260">
    <property type="entry name" value="Galactose-binding domain-like"/>
    <property type="match status" value="2"/>
</dbReference>
<dbReference type="NCBIfam" id="TIGR02543">
    <property type="entry name" value="List_Bact_rpt"/>
    <property type="match status" value="2"/>
</dbReference>
<keyword evidence="2" id="KW-0732">Signal</keyword>
<dbReference type="Proteomes" id="UP000823613">
    <property type="component" value="Unassembled WGS sequence"/>
</dbReference>
<comment type="caution">
    <text evidence="4">The sequence shown here is derived from an EMBL/GenBank/DDBJ whole genome shotgun (WGS) entry which is preliminary data.</text>
</comment>
<comment type="subcellular location">
    <subcellularLocation>
        <location evidence="1">Cell envelope</location>
    </subcellularLocation>
</comment>
<dbReference type="InterPro" id="IPR013378">
    <property type="entry name" value="InlB-like_B-rpt"/>
</dbReference>
<dbReference type="InterPro" id="IPR042229">
    <property type="entry name" value="Listeria/Bacterioides_rpt_sf"/>
</dbReference>
<feature type="signal peptide" evidence="2">
    <location>
        <begin position="1"/>
        <end position="21"/>
    </location>
</feature>
<dbReference type="Pfam" id="PF00754">
    <property type="entry name" value="F5_F8_type_C"/>
    <property type="match status" value="2"/>
</dbReference>
<dbReference type="AlphaFoldDB" id="A0A9D9DHI0"/>
<organism evidence="4 5">
    <name type="scientific">Candidatus Onthovivens merdipullorum</name>
    <dbReference type="NCBI Taxonomy" id="2840889"/>
    <lineage>
        <taxon>Bacteria</taxon>
        <taxon>Bacillati</taxon>
        <taxon>Bacillota</taxon>
        <taxon>Bacilli</taxon>
        <taxon>Bacillales</taxon>
        <taxon>Candidatus Onthovivens</taxon>
    </lineage>
</organism>
<dbReference type="InterPro" id="IPR008979">
    <property type="entry name" value="Galactose-bd-like_sf"/>
</dbReference>
<feature type="domain" description="F5/8 type C" evidence="3">
    <location>
        <begin position="538"/>
        <end position="653"/>
    </location>
</feature>
<evidence type="ECO:0000256" key="2">
    <source>
        <dbReference type="SAM" id="SignalP"/>
    </source>
</evidence>
<dbReference type="EMBL" id="JADIMY010000013">
    <property type="protein sequence ID" value="MBO8427062.1"/>
    <property type="molecule type" value="Genomic_DNA"/>
</dbReference>
<evidence type="ECO:0000313" key="5">
    <source>
        <dbReference type="Proteomes" id="UP000823613"/>
    </source>
</evidence>
<feature type="domain" description="F5/8 type C" evidence="3">
    <location>
        <begin position="183"/>
        <end position="281"/>
    </location>
</feature>
<dbReference type="Gene3D" id="2.60.40.4270">
    <property type="entry name" value="Listeria-Bacteroides repeat domain"/>
    <property type="match status" value="2"/>
</dbReference>
<dbReference type="Pfam" id="PF09479">
    <property type="entry name" value="Flg_new"/>
    <property type="match status" value="2"/>
</dbReference>
<dbReference type="InterPro" id="IPR000421">
    <property type="entry name" value="FA58C"/>
</dbReference>
<evidence type="ECO:0000313" key="4">
    <source>
        <dbReference type="EMBL" id="MBO8427062.1"/>
    </source>
</evidence>
<dbReference type="GO" id="GO:0030313">
    <property type="term" value="C:cell envelope"/>
    <property type="evidence" value="ECO:0007669"/>
    <property type="project" value="UniProtKB-SubCell"/>
</dbReference>
<sequence>MKKFLLAFSLLTLSSFGVVSCKDSEEVKVFVVTFDVDGIQTTVNVNQGDLLTKPEDPKKDGYNFIGWFTDKLLTEDSKFNFDNPINENITLYAGFEPIPKTYYTVTFELNGGSFVNGEKEVQIEEGMLVTRPSDPIKEGYTFTNWYKDNNGQELFDFLTPINEDITIYAIYEENKVETRYDVVASSFKEGHRADYAVDEDTNSYWEANNNEEQTLTFDLGEVKSVNKVSQEFNDLSTWTFTISGSIDNQNYATVMETNNSVGTKFEKDIEGYYRYIKLTIAPGEKLATSKDFIISFNELKEGSNLSYGMKGVADCWSGGFESELMFDGDENTYHCCSSPHENHYMGFENVDGLNYYVKYIEIVFPDAVDHKFYLDYRDGLTGSWITPEGGDYTNNIENIKTVRIDINNYISAALLHYNSNSASKWPAISEFRVVGFKELNKDTTPNLVDNKNIYDLGSLCYIDRIKVSNISENTKVEISIDGTTYEEVNLENTENGYILIDKEARYLRVNSDTTLSIFGTKYERNLAVNLLPIATTHSSDSGFWENMMTMNKDCKEANTRYWCTSNFENTDTIELDLNNECLVDKIVYKYQDPLSEGQNSYKLKIEVSSDKENYVTLLDTTENGASGQEFIANNNNNLTRYIKITTQYVGGWTNCNTLAVYGYGSTK</sequence>
<protein>
    <submittedName>
        <fullName evidence="4">InlB B-repeat-containing protein</fullName>
    </submittedName>
</protein>
<dbReference type="PROSITE" id="PS51257">
    <property type="entry name" value="PROKAR_LIPOPROTEIN"/>
    <property type="match status" value="1"/>
</dbReference>